<comment type="caution">
    <text evidence="1">The sequence shown here is derived from an EMBL/GenBank/DDBJ whole genome shotgun (WGS) entry which is preliminary data.</text>
</comment>
<organism evidence="1 2">
    <name type="scientific">Paraburkholderia eburnea</name>
    <dbReference type="NCBI Taxonomy" id="1189126"/>
    <lineage>
        <taxon>Bacteria</taxon>
        <taxon>Pseudomonadati</taxon>
        <taxon>Pseudomonadota</taxon>
        <taxon>Betaproteobacteria</taxon>
        <taxon>Burkholderiales</taxon>
        <taxon>Burkholderiaceae</taxon>
        <taxon>Paraburkholderia</taxon>
    </lineage>
</organism>
<dbReference type="EMBL" id="PQGA01000010">
    <property type="protein sequence ID" value="POR49779.1"/>
    <property type="molecule type" value="Genomic_DNA"/>
</dbReference>
<gene>
    <name evidence="1" type="ORF">B0G62_11085</name>
</gene>
<evidence type="ECO:0000313" key="2">
    <source>
        <dbReference type="Proteomes" id="UP000237381"/>
    </source>
</evidence>
<proteinExistence type="predicted"/>
<accession>A0A2S4M5A5</accession>
<sequence>MEKWMVMAGVWSMCALCAVLFIRGATATTSRRLRAAQPESGEAAHAAQR</sequence>
<keyword evidence="2" id="KW-1185">Reference proteome</keyword>
<protein>
    <submittedName>
        <fullName evidence="1">Uncharacterized protein</fullName>
    </submittedName>
</protein>
<dbReference type="AlphaFoldDB" id="A0A2S4M5A5"/>
<name>A0A2S4M5A5_9BURK</name>
<reference evidence="1 2" key="1">
    <citation type="submission" date="2018-01" db="EMBL/GenBank/DDBJ databases">
        <title>Genomic Encyclopedia of Type Strains, Phase III (KMG-III): the genomes of soil and plant-associated and newly described type strains.</title>
        <authorList>
            <person name="Whitman W."/>
        </authorList>
    </citation>
    <scope>NUCLEOTIDE SEQUENCE [LARGE SCALE GENOMIC DNA]</scope>
    <source>
        <strain evidence="1 2">JCM 18070</strain>
    </source>
</reference>
<evidence type="ECO:0000313" key="1">
    <source>
        <dbReference type="EMBL" id="POR49779.1"/>
    </source>
</evidence>
<dbReference type="Proteomes" id="UP000237381">
    <property type="component" value="Unassembled WGS sequence"/>
</dbReference>